<dbReference type="PROSITE" id="PS51156">
    <property type="entry name" value="ELM2"/>
    <property type="match status" value="1"/>
</dbReference>
<evidence type="ECO:0000256" key="7">
    <source>
        <dbReference type="ARBA" id="ARBA00023242"/>
    </source>
</evidence>
<feature type="compositionally biased region" description="Low complexity" evidence="9">
    <location>
        <begin position="132"/>
        <end position="145"/>
    </location>
</feature>
<accession>A0A8C4QZ03</accession>
<protein>
    <recommendedName>
        <fullName evidence="15">Zinc finger protein 541-like</fullName>
    </recommendedName>
</protein>
<dbReference type="FunFam" id="1.10.10.60:FF:000086">
    <property type="entry name" value="transcriptional-regulating factor 1 isoform X1"/>
    <property type="match status" value="1"/>
</dbReference>
<keyword evidence="8" id="KW-0862">Zinc</keyword>
<dbReference type="SUPFAM" id="SSF57667">
    <property type="entry name" value="beta-beta-alpha zinc fingers"/>
    <property type="match status" value="2"/>
</dbReference>
<evidence type="ECO:0000256" key="8">
    <source>
        <dbReference type="PROSITE-ProRule" id="PRU00042"/>
    </source>
</evidence>
<dbReference type="GO" id="GO:0008270">
    <property type="term" value="F:zinc ion binding"/>
    <property type="evidence" value="ECO:0007669"/>
    <property type="project" value="UniProtKB-KW"/>
</dbReference>
<dbReference type="InterPro" id="IPR017884">
    <property type="entry name" value="SANT_dom"/>
</dbReference>
<dbReference type="Pfam" id="PF00249">
    <property type="entry name" value="Myb_DNA-binding"/>
    <property type="match status" value="1"/>
</dbReference>
<name>A0A8C4QZ03_EPTBU</name>
<keyword evidence="8" id="KW-0479">Metal-binding</keyword>
<evidence type="ECO:0000313" key="13">
    <source>
        <dbReference type="Ensembl" id="ENSEBUP00000021683.1"/>
    </source>
</evidence>
<dbReference type="PROSITE" id="PS00028">
    <property type="entry name" value="ZINC_FINGER_C2H2_1"/>
    <property type="match status" value="4"/>
</dbReference>
<dbReference type="AlphaFoldDB" id="A0A8C4QZ03"/>
<dbReference type="GO" id="GO:0006357">
    <property type="term" value="P:regulation of transcription by RNA polymerase II"/>
    <property type="evidence" value="ECO:0007669"/>
    <property type="project" value="TreeGrafter"/>
</dbReference>
<dbReference type="InterPro" id="IPR013087">
    <property type="entry name" value="Znf_C2H2_type"/>
</dbReference>
<keyword evidence="14" id="KW-1185">Reference proteome</keyword>
<evidence type="ECO:0000256" key="2">
    <source>
        <dbReference type="ARBA" id="ARBA00022553"/>
    </source>
</evidence>
<dbReference type="SMART" id="SM01189">
    <property type="entry name" value="ELM2"/>
    <property type="match status" value="1"/>
</dbReference>
<feature type="compositionally biased region" description="Low complexity" evidence="9">
    <location>
        <begin position="846"/>
        <end position="862"/>
    </location>
</feature>
<proteinExistence type="predicted"/>
<evidence type="ECO:0000256" key="5">
    <source>
        <dbReference type="ARBA" id="ARBA00023125"/>
    </source>
</evidence>
<evidence type="ECO:0008006" key="15">
    <source>
        <dbReference type="Google" id="ProtNLM"/>
    </source>
</evidence>
<dbReference type="GO" id="GO:0000118">
    <property type="term" value="C:histone deacetylase complex"/>
    <property type="evidence" value="ECO:0007669"/>
    <property type="project" value="TreeGrafter"/>
</dbReference>
<keyword evidence="8" id="KW-0863">Zinc-finger</keyword>
<keyword evidence="4" id="KW-0805">Transcription regulation</keyword>
<feature type="compositionally biased region" description="Gly residues" evidence="9">
    <location>
        <begin position="169"/>
        <end position="181"/>
    </location>
</feature>
<sequence>MDFGALGFLPGFPEGRSPLLHDQDPQLPPGEDDPDPSPPDHLHGVLSGATERSGDDSGGRGDTEELKDPLLSAAAELLEEGAVGELGDVPPCRIFDATRIWRLALYPADGSVPASTAAFYSDSPRDDSQGTSSPAAQPEESSSPETGVPERDTLTSQTPSNGQDKDLGEGGAGEVYKGNGGAEKFRGSRAKEQSQATQACGQCGKMFRSSSALNKHFLSHSQERRHVCCVCQKAFKRQDHLGASQPAASPRLTCSLCCRTFRSLPALNGHMRLHSARLRPDRLSENLKPQLCELLTVPISSSAPNGGQVLGSIAIKPEPGSPSPSPPPCETASLSPAMKAGDKMRPWLLTSENNNNSTSHTNLSLNCQSFNPVSKMPATPTKRKQRPRPEPLVLPPLSTSFRAAGPPTPQVATLFQSHLRSPKMLELAEGLPYTPPPMLSPIRHGSGLYFSALMSGTPSNLMTPKPPPTPRILFGRLYNLDLDNPNTFPALPEEASLGIEPHINVGSRFQAEIPTLCEREQMSRDLHAADLVWQPWASLHEDASVQQQVEAFLNVASCSVMPGGGTNRELALHCLHKAVGNMLEALEILLLHGVERTPEHPLYSYHYAGSDSWSPDERRLFLASIAEHDKDFFLVQKVVGSKTVAQCVEFYYTCKKLLRLDGRHGTRLATAEQGLMKVDCEQHGAGGDLKVAGSAPSGEPRIGISEGASFHCQAQGCSACFLSRQALNGHARAHAAPRLGSRSLARPRPRPVSSHRRPVLGLMPSPQPSEESSEAFPCKQCAKVFFKVKSRNAHMKTHRQQEEQLRQATLASSTSFASYPHLPSSSSPSFFPTLTSSSSPHPPFCPISSTHITHTPSSSYPQSHPPLLSPLAAHPPTSSSSMSLPPTFSPTLPHPSTSSPTLPHPTVSPSLPHRQTSLPTFPHDMHCPTSPAKCHSHASEVSHIHLPTSPPPYTSNPHVFESFDTVTLTTFTGPPYIQQVEPDTLPQNTLTYSTTIVQATQFPHPPLTSPALPLSPATTSPPTPSDAMTPQPAPPTTWSPVVLQKPSTPLPVSSETIVITTGRIAEAV</sequence>
<dbReference type="SMART" id="SM00355">
    <property type="entry name" value="ZnF_C2H2"/>
    <property type="match status" value="4"/>
</dbReference>
<dbReference type="InterPro" id="IPR001005">
    <property type="entry name" value="SANT/Myb"/>
</dbReference>
<feature type="compositionally biased region" description="Basic residues" evidence="9">
    <location>
        <begin position="745"/>
        <end position="758"/>
    </location>
</feature>
<feature type="region of interest" description="Disordered" evidence="9">
    <location>
        <begin position="1"/>
        <end position="72"/>
    </location>
</feature>
<dbReference type="InterPro" id="IPR036236">
    <property type="entry name" value="Znf_C2H2_sf"/>
</dbReference>
<keyword evidence="2" id="KW-0597">Phosphoprotein</keyword>
<keyword evidence="7" id="KW-0539">Nucleus</keyword>
<evidence type="ECO:0000256" key="1">
    <source>
        <dbReference type="ARBA" id="ARBA00004123"/>
    </source>
</evidence>
<evidence type="ECO:0000256" key="3">
    <source>
        <dbReference type="ARBA" id="ARBA00022990"/>
    </source>
</evidence>
<organism evidence="13 14">
    <name type="scientific">Eptatretus burgeri</name>
    <name type="common">Inshore hagfish</name>
    <dbReference type="NCBI Taxonomy" id="7764"/>
    <lineage>
        <taxon>Eukaryota</taxon>
        <taxon>Metazoa</taxon>
        <taxon>Chordata</taxon>
        <taxon>Craniata</taxon>
        <taxon>Vertebrata</taxon>
        <taxon>Cyclostomata</taxon>
        <taxon>Myxini</taxon>
        <taxon>Myxiniformes</taxon>
        <taxon>Myxinidae</taxon>
        <taxon>Eptatretinae</taxon>
        <taxon>Eptatretus</taxon>
    </lineage>
</organism>
<dbReference type="Pfam" id="PF13912">
    <property type="entry name" value="zf-C2H2_6"/>
    <property type="match status" value="2"/>
</dbReference>
<evidence type="ECO:0000313" key="14">
    <source>
        <dbReference type="Proteomes" id="UP000694388"/>
    </source>
</evidence>
<feature type="region of interest" description="Disordered" evidence="9">
    <location>
        <begin position="733"/>
        <end position="774"/>
    </location>
</feature>
<keyword evidence="5" id="KW-0238">DNA-binding</keyword>
<dbReference type="Gene3D" id="3.30.160.60">
    <property type="entry name" value="Classic Zinc Finger"/>
    <property type="match status" value="2"/>
</dbReference>
<feature type="region of interest" description="Disordered" evidence="9">
    <location>
        <begin position="1003"/>
        <end position="1049"/>
    </location>
</feature>
<evidence type="ECO:0000256" key="4">
    <source>
        <dbReference type="ARBA" id="ARBA00023015"/>
    </source>
</evidence>
<dbReference type="Ensembl" id="ENSEBUT00000022259.1">
    <property type="protein sequence ID" value="ENSEBUP00000021683.1"/>
    <property type="gene ID" value="ENSEBUG00000013384.1"/>
</dbReference>
<dbReference type="PROSITE" id="PS50157">
    <property type="entry name" value="ZINC_FINGER_C2H2_2"/>
    <property type="match status" value="4"/>
</dbReference>
<evidence type="ECO:0000259" key="11">
    <source>
        <dbReference type="PROSITE" id="PS51156"/>
    </source>
</evidence>
<dbReference type="SMART" id="SM00717">
    <property type="entry name" value="SANT"/>
    <property type="match status" value="1"/>
</dbReference>
<evidence type="ECO:0000256" key="6">
    <source>
        <dbReference type="ARBA" id="ARBA00023163"/>
    </source>
</evidence>
<feature type="domain" description="SANT" evidence="12">
    <location>
        <begin position="608"/>
        <end position="659"/>
    </location>
</feature>
<dbReference type="GO" id="GO:0003714">
    <property type="term" value="F:transcription corepressor activity"/>
    <property type="evidence" value="ECO:0007669"/>
    <property type="project" value="TreeGrafter"/>
</dbReference>
<feature type="compositionally biased region" description="Low complexity" evidence="9">
    <location>
        <begin position="1009"/>
        <end position="1018"/>
    </location>
</feature>
<dbReference type="GeneTree" id="ENSGT00940000160303"/>
<dbReference type="PANTHER" id="PTHR16089">
    <property type="entry name" value="REST COREPRESSOR COREST PROTEIN-RELATED"/>
    <property type="match status" value="1"/>
</dbReference>
<evidence type="ECO:0000259" key="10">
    <source>
        <dbReference type="PROSITE" id="PS50157"/>
    </source>
</evidence>
<comment type="subcellular location">
    <subcellularLocation>
        <location evidence="1">Nucleus</location>
    </subcellularLocation>
</comment>
<dbReference type="GO" id="GO:0005667">
    <property type="term" value="C:transcription regulator complex"/>
    <property type="evidence" value="ECO:0007669"/>
    <property type="project" value="TreeGrafter"/>
</dbReference>
<dbReference type="Pfam" id="PF00096">
    <property type="entry name" value="zf-C2H2"/>
    <property type="match status" value="1"/>
</dbReference>
<dbReference type="InterPro" id="IPR009057">
    <property type="entry name" value="Homeodomain-like_sf"/>
</dbReference>
<feature type="domain" description="ELM2" evidence="11">
    <location>
        <begin position="501"/>
        <end position="593"/>
    </location>
</feature>
<dbReference type="Pfam" id="PF01448">
    <property type="entry name" value="ELM2"/>
    <property type="match status" value="1"/>
</dbReference>
<feature type="domain" description="C2H2-type" evidence="10">
    <location>
        <begin position="198"/>
        <end position="225"/>
    </location>
</feature>
<reference evidence="13" key="1">
    <citation type="submission" date="2025-08" db="UniProtKB">
        <authorList>
            <consortium name="Ensembl"/>
        </authorList>
    </citation>
    <scope>IDENTIFICATION</scope>
</reference>
<dbReference type="PANTHER" id="PTHR16089:SF40">
    <property type="entry name" value="SUPPRESSOR OF ACTIVATED EGL-4 PROTEIN 1"/>
    <property type="match status" value="1"/>
</dbReference>
<feature type="region of interest" description="Disordered" evidence="9">
    <location>
        <begin position="348"/>
        <end position="392"/>
    </location>
</feature>
<feature type="domain" description="C2H2-type" evidence="10">
    <location>
        <begin position="252"/>
        <end position="279"/>
    </location>
</feature>
<feature type="compositionally biased region" description="Basic and acidic residues" evidence="9">
    <location>
        <begin position="52"/>
        <end position="68"/>
    </location>
</feature>
<reference evidence="13" key="2">
    <citation type="submission" date="2025-09" db="UniProtKB">
        <authorList>
            <consortium name="Ensembl"/>
        </authorList>
    </citation>
    <scope>IDENTIFICATION</scope>
</reference>
<feature type="compositionally biased region" description="Pro residues" evidence="9">
    <location>
        <begin position="319"/>
        <end position="329"/>
    </location>
</feature>
<dbReference type="InterPro" id="IPR051066">
    <property type="entry name" value="Trans_reg/Corepressor"/>
</dbReference>
<dbReference type="SUPFAM" id="SSF46689">
    <property type="entry name" value="Homeodomain-like"/>
    <property type="match status" value="1"/>
</dbReference>
<dbReference type="PROSITE" id="PS51293">
    <property type="entry name" value="SANT"/>
    <property type="match status" value="1"/>
</dbReference>
<feature type="region of interest" description="Disordered" evidence="9">
    <location>
        <begin position="315"/>
        <end position="336"/>
    </location>
</feature>
<feature type="region of interest" description="Disordered" evidence="9">
    <location>
        <begin position="117"/>
        <end position="190"/>
    </location>
</feature>
<keyword evidence="6" id="KW-0804">Transcription</keyword>
<dbReference type="InterPro" id="IPR000949">
    <property type="entry name" value="ELM2_dom"/>
</dbReference>
<dbReference type="Gene3D" id="1.10.10.60">
    <property type="entry name" value="Homeodomain-like"/>
    <property type="match status" value="1"/>
</dbReference>
<keyword evidence="3" id="KW-0007">Acetylation</keyword>
<feature type="compositionally biased region" description="Low complexity" evidence="9">
    <location>
        <begin position="348"/>
        <end position="366"/>
    </location>
</feature>
<dbReference type="GO" id="GO:0003677">
    <property type="term" value="F:DNA binding"/>
    <property type="evidence" value="ECO:0007669"/>
    <property type="project" value="UniProtKB-KW"/>
</dbReference>
<evidence type="ECO:0000256" key="9">
    <source>
        <dbReference type="SAM" id="MobiDB-lite"/>
    </source>
</evidence>
<evidence type="ECO:0000259" key="12">
    <source>
        <dbReference type="PROSITE" id="PS51293"/>
    </source>
</evidence>
<dbReference type="Proteomes" id="UP000694388">
    <property type="component" value="Unplaced"/>
</dbReference>
<feature type="region of interest" description="Disordered" evidence="9">
    <location>
        <begin position="845"/>
        <end position="918"/>
    </location>
</feature>
<feature type="domain" description="C2H2-type" evidence="10">
    <location>
        <begin position="776"/>
        <end position="803"/>
    </location>
</feature>
<feature type="compositionally biased region" description="Low complexity" evidence="9">
    <location>
        <begin position="869"/>
        <end position="913"/>
    </location>
</feature>
<feature type="domain" description="C2H2-type" evidence="10">
    <location>
        <begin position="710"/>
        <end position="739"/>
    </location>
</feature>